<proteinExistence type="predicted"/>
<evidence type="ECO:0000313" key="2">
    <source>
        <dbReference type="EMBL" id="MBX19389.1"/>
    </source>
</evidence>
<name>A0A2P2LN69_RHIMU</name>
<feature type="region of interest" description="Disordered" evidence="1">
    <location>
        <begin position="1"/>
        <end position="43"/>
    </location>
</feature>
<dbReference type="EMBL" id="GGEC01038905">
    <property type="protein sequence ID" value="MBX19389.1"/>
    <property type="molecule type" value="Transcribed_RNA"/>
</dbReference>
<evidence type="ECO:0000256" key="1">
    <source>
        <dbReference type="SAM" id="MobiDB-lite"/>
    </source>
</evidence>
<protein>
    <submittedName>
        <fullName evidence="2">Uncharacterized protein</fullName>
    </submittedName>
</protein>
<dbReference type="AlphaFoldDB" id="A0A2P2LN69"/>
<sequence length="68" mass="7389">MLQHNSQPRHSDDPSSAHTSHRQNNDGSGEVSAGCTSGSIGLSDLMSQSAKNRTLTHLKHLPHLFPHH</sequence>
<reference evidence="2" key="1">
    <citation type="submission" date="2018-02" db="EMBL/GenBank/DDBJ databases">
        <title>Rhizophora mucronata_Transcriptome.</title>
        <authorList>
            <person name="Meera S.P."/>
            <person name="Sreeshan A."/>
            <person name="Augustine A."/>
        </authorList>
    </citation>
    <scope>NUCLEOTIDE SEQUENCE</scope>
    <source>
        <tissue evidence="2">Leaf</tissue>
    </source>
</reference>
<feature type="compositionally biased region" description="Polar residues" evidence="1">
    <location>
        <begin position="34"/>
        <end position="43"/>
    </location>
</feature>
<organism evidence="2">
    <name type="scientific">Rhizophora mucronata</name>
    <name type="common">Asiatic mangrove</name>
    <dbReference type="NCBI Taxonomy" id="61149"/>
    <lineage>
        <taxon>Eukaryota</taxon>
        <taxon>Viridiplantae</taxon>
        <taxon>Streptophyta</taxon>
        <taxon>Embryophyta</taxon>
        <taxon>Tracheophyta</taxon>
        <taxon>Spermatophyta</taxon>
        <taxon>Magnoliopsida</taxon>
        <taxon>eudicotyledons</taxon>
        <taxon>Gunneridae</taxon>
        <taxon>Pentapetalae</taxon>
        <taxon>rosids</taxon>
        <taxon>fabids</taxon>
        <taxon>Malpighiales</taxon>
        <taxon>Rhizophoraceae</taxon>
        <taxon>Rhizophora</taxon>
    </lineage>
</organism>
<accession>A0A2P2LN69</accession>